<comment type="caution">
    <text evidence="1">The sequence shown here is derived from an EMBL/GenBank/DDBJ whole genome shotgun (WGS) entry which is preliminary data.</text>
</comment>
<name>A0A5C6CSY2_9BACT</name>
<dbReference type="EMBL" id="SJPS01000003">
    <property type="protein sequence ID" value="TWU27642.1"/>
    <property type="molecule type" value="Genomic_DNA"/>
</dbReference>
<sequence>MARNKNLQKSLPASRWFRDESSSLVAALMIGLFCFCILPTNAQQSSSSNSQQGRQLSLKQQLTVGLKAVTPGDKAFIDLVVFRVEQGVLPRTLVNSTFLWARQKADARSYSRSLRPMVYFKPGLLARTKKLGIEL</sequence>
<protein>
    <submittedName>
        <fullName evidence="1">Uncharacterized protein</fullName>
    </submittedName>
</protein>
<proteinExistence type="predicted"/>
<dbReference type="RefSeq" id="WP_146450824.1">
    <property type="nucleotide sequence ID" value="NZ_SJPS01000003.1"/>
</dbReference>
<accession>A0A5C6CSY2</accession>
<keyword evidence="2" id="KW-1185">Reference proteome</keyword>
<dbReference type="OrthoDB" id="288199at2"/>
<gene>
    <name evidence="1" type="ORF">Pla144_24190</name>
</gene>
<organism evidence="1 2">
    <name type="scientific">Bythopirellula polymerisocia</name>
    <dbReference type="NCBI Taxonomy" id="2528003"/>
    <lineage>
        <taxon>Bacteria</taxon>
        <taxon>Pseudomonadati</taxon>
        <taxon>Planctomycetota</taxon>
        <taxon>Planctomycetia</taxon>
        <taxon>Pirellulales</taxon>
        <taxon>Lacipirellulaceae</taxon>
        <taxon>Bythopirellula</taxon>
    </lineage>
</organism>
<reference evidence="1 2" key="1">
    <citation type="submission" date="2019-02" db="EMBL/GenBank/DDBJ databases">
        <title>Deep-cultivation of Planctomycetes and their phenomic and genomic characterization uncovers novel biology.</title>
        <authorList>
            <person name="Wiegand S."/>
            <person name="Jogler M."/>
            <person name="Boedeker C."/>
            <person name="Pinto D."/>
            <person name="Vollmers J."/>
            <person name="Rivas-Marin E."/>
            <person name="Kohn T."/>
            <person name="Peeters S.H."/>
            <person name="Heuer A."/>
            <person name="Rast P."/>
            <person name="Oberbeckmann S."/>
            <person name="Bunk B."/>
            <person name="Jeske O."/>
            <person name="Meyerdierks A."/>
            <person name="Storesund J.E."/>
            <person name="Kallscheuer N."/>
            <person name="Luecker S."/>
            <person name="Lage O.M."/>
            <person name="Pohl T."/>
            <person name="Merkel B.J."/>
            <person name="Hornburger P."/>
            <person name="Mueller R.-W."/>
            <person name="Bruemmer F."/>
            <person name="Labrenz M."/>
            <person name="Spormann A.M."/>
            <person name="Op Den Camp H."/>
            <person name="Overmann J."/>
            <person name="Amann R."/>
            <person name="Jetten M.S.M."/>
            <person name="Mascher T."/>
            <person name="Medema M.H."/>
            <person name="Devos D.P."/>
            <person name="Kaster A.-K."/>
            <person name="Ovreas L."/>
            <person name="Rohde M."/>
            <person name="Galperin M.Y."/>
            <person name="Jogler C."/>
        </authorList>
    </citation>
    <scope>NUCLEOTIDE SEQUENCE [LARGE SCALE GENOMIC DNA]</scope>
    <source>
        <strain evidence="1 2">Pla144</strain>
    </source>
</reference>
<dbReference type="AlphaFoldDB" id="A0A5C6CSY2"/>
<evidence type="ECO:0000313" key="2">
    <source>
        <dbReference type="Proteomes" id="UP000318437"/>
    </source>
</evidence>
<dbReference type="Proteomes" id="UP000318437">
    <property type="component" value="Unassembled WGS sequence"/>
</dbReference>
<evidence type="ECO:0000313" key="1">
    <source>
        <dbReference type="EMBL" id="TWU27642.1"/>
    </source>
</evidence>